<dbReference type="RefSeq" id="WP_117895951.1">
    <property type="nucleotide sequence ID" value="NZ_CABJCV010000025.1"/>
</dbReference>
<comment type="caution">
    <text evidence="1">The sequence shown here is derived from an EMBL/GenBank/DDBJ whole genome shotgun (WGS) entry which is preliminary data.</text>
</comment>
<evidence type="ECO:0000313" key="2">
    <source>
        <dbReference type="Proteomes" id="UP000284178"/>
    </source>
</evidence>
<dbReference type="GeneID" id="83016760"/>
<name>A0A412FLA4_9FIRM</name>
<gene>
    <name evidence="1" type="ORF">DWY25_15280</name>
</gene>
<protein>
    <submittedName>
        <fullName evidence="1">Uncharacterized protein</fullName>
    </submittedName>
</protein>
<dbReference type="Proteomes" id="UP000284178">
    <property type="component" value="Unassembled WGS sequence"/>
</dbReference>
<keyword evidence="2" id="KW-1185">Reference proteome</keyword>
<sequence>MVIYSDKSTSMALLVERGFSLAKTLASRFDQRDWAGIEIKTNFSGWIASRLNKEIIIEGKPIERQKKSKVKNLWGKS</sequence>
<organism evidence="1 2">
    <name type="scientific">Holdemania filiformis</name>
    <dbReference type="NCBI Taxonomy" id="61171"/>
    <lineage>
        <taxon>Bacteria</taxon>
        <taxon>Bacillati</taxon>
        <taxon>Bacillota</taxon>
        <taxon>Erysipelotrichia</taxon>
        <taxon>Erysipelotrichales</taxon>
        <taxon>Erysipelotrichaceae</taxon>
        <taxon>Holdemania</taxon>
    </lineage>
</organism>
<accession>A0A412FLA4</accession>
<proteinExistence type="predicted"/>
<dbReference type="AlphaFoldDB" id="A0A412FLA4"/>
<reference evidence="1 2" key="1">
    <citation type="submission" date="2018-08" db="EMBL/GenBank/DDBJ databases">
        <title>A genome reference for cultivated species of the human gut microbiota.</title>
        <authorList>
            <person name="Zou Y."/>
            <person name="Xue W."/>
            <person name="Luo G."/>
        </authorList>
    </citation>
    <scope>NUCLEOTIDE SEQUENCE [LARGE SCALE GENOMIC DNA]</scope>
    <source>
        <strain evidence="1 2">AF24-29</strain>
    </source>
</reference>
<dbReference type="EMBL" id="QRUP01000025">
    <property type="protein sequence ID" value="RGR68933.1"/>
    <property type="molecule type" value="Genomic_DNA"/>
</dbReference>
<evidence type="ECO:0000313" key="1">
    <source>
        <dbReference type="EMBL" id="RGR68933.1"/>
    </source>
</evidence>